<evidence type="ECO:0000313" key="4">
    <source>
        <dbReference type="EMBL" id="CAF3913005.1"/>
    </source>
</evidence>
<protein>
    <recommendedName>
        <fullName evidence="6">NACHT domain-containing protein</fullName>
    </recommendedName>
</protein>
<dbReference type="Proteomes" id="UP000663889">
    <property type="component" value="Unassembled WGS sequence"/>
</dbReference>
<accession>A0A814PYJ6</accession>
<dbReference type="Proteomes" id="UP000663882">
    <property type="component" value="Unassembled WGS sequence"/>
</dbReference>
<dbReference type="EMBL" id="CAJOAX010001338">
    <property type="protein sequence ID" value="CAF3707245.1"/>
    <property type="molecule type" value="Genomic_DNA"/>
</dbReference>
<proteinExistence type="predicted"/>
<sequence length="729" mass="85050">MRIYADAVYQEHEKVILEGNNHTTVRIPVLIRIGEFALWLKYNPAKTLIDYIGEHTWFSERYCQNDSGNVSKKCIDHGHALILLDGLDEIPEVRRRKEIVQLIREFIHQYVNAPDFISAFDEKLFDDVRFFLCRMVETQPSAKSGGSQILITSRIVGYDMNSLIGPFITHYLLSLMMYGEVNEFAKKWMSEVEQVVDEVLSNEGISIDKQTIETLSKRRIEAVKSIFENTKEYLLFNSSLLTLICTLIFQSSTEFHPKSRVEIYNQVDESALRFWIKHEPSISTELLTQFLINLSTHLHLESPSGLIDTFDITQLSRLTVKQQIMATNGAGIRRYGEKLLKALESNTGIVAERGLEVFGFQHLSFQEYFVAQSLVKRDFRDRNIIKYYSIEEIANRILLNTINPRFREPLLMGLGWISWKWLVADFNEFCTLLIRSNKNYVIPLGVLLFFDALNDMRRLPSELVIFTALDSLLDHPLNDVAKRYLIPNLFKLSEDIIKNWMSSHLKDDKSLSKFCQCFLMQFEYLFGLQSFHQKSKLSVVVAEQLWSFYNERKSAKFVVDQTLRTIMMLRRAPDNIFPNRWTSHFEPQKIDLSNIHPLILSIIIVVCGGVILEEDIPIKIHWSHRRIYRESSIMELIIEYLMNQEQSHSIKVQALIKQYEKVIEEASPSNTSDDIVDTFVALICLQEVSNLLVIRKYLRYQALLMAFEKIKQAYFFITRTFYTISNDVY</sequence>
<evidence type="ECO:0000313" key="3">
    <source>
        <dbReference type="EMBL" id="CAF3707245.1"/>
    </source>
</evidence>
<dbReference type="EMBL" id="CAJOBE010004035">
    <property type="protein sequence ID" value="CAF3913005.1"/>
    <property type="molecule type" value="Genomic_DNA"/>
</dbReference>
<gene>
    <name evidence="4" type="ORF">FNK824_LOCUS21195</name>
    <name evidence="3" type="ORF">OTI717_LOCUS12935</name>
    <name evidence="1" type="ORF">RFH988_LOCUS19890</name>
    <name evidence="2" type="ORF">SEV965_LOCUS18226</name>
</gene>
<name>A0A814PYJ6_9BILA</name>
<evidence type="ECO:0008006" key="6">
    <source>
        <dbReference type="Google" id="ProtNLM"/>
    </source>
</evidence>
<dbReference type="AlphaFoldDB" id="A0A814PYJ6"/>
<dbReference type="Proteomes" id="UP000663874">
    <property type="component" value="Unassembled WGS sequence"/>
</dbReference>
<dbReference type="EMBL" id="CAJNOO010001190">
    <property type="protein sequence ID" value="CAF1112066.1"/>
    <property type="molecule type" value="Genomic_DNA"/>
</dbReference>
<dbReference type="Proteomes" id="UP000663823">
    <property type="component" value="Unassembled WGS sequence"/>
</dbReference>
<dbReference type="EMBL" id="CAJNOU010001076">
    <property type="protein sequence ID" value="CAF1146769.1"/>
    <property type="molecule type" value="Genomic_DNA"/>
</dbReference>
<evidence type="ECO:0000313" key="1">
    <source>
        <dbReference type="EMBL" id="CAF1112066.1"/>
    </source>
</evidence>
<reference evidence="1" key="1">
    <citation type="submission" date="2021-02" db="EMBL/GenBank/DDBJ databases">
        <authorList>
            <person name="Nowell W R."/>
        </authorList>
    </citation>
    <scope>NUCLEOTIDE SEQUENCE</scope>
</reference>
<dbReference type="OrthoDB" id="10043616at2759"/>
<comment type="caution">
    <text evidence="1">The sequence shown here is derived from an EMBL/GenBank/DDBJ whole genome shotgun (WGS) entry which is preliminary data.</text>
</comment>
<evidence type="ECO:0000313" key="5">
    <source>
        <dbReference type="Proteomes" id="UP000663882"/>
    </source>
</evidence>
<organism evidence="1 5">
    <name type="scientific">Rotaria sordida</name>
    <dbReference type="NCBI Taxonomy" id="392033"/>
    <lineage>
        <taxon>Eukaryota</taxon>
        <taxon>Metazoa</taxon>
        <taxon>Spiralia</taxon>
        <taxon>Gnathifera</taxon>
        <taxon>Rotifera</taxon>
        <taxon>Eurotatoria</taxon>
        <taxon>Bdelloidea</taxon>
        <taxon>Philodinida</taxon>
        <taxon>Philodinidae</taxon>
        <taxon>Rotaria</taxon>
    </lineage>
</organism>
<evidence type="ECO:0000313" key="2">
    <source>
        <dbReference type="EMBL" id="CAF1146769.1"/>
    </source>
</evidence>